<dbReference type="KEGG" id="bnm:BALAC2494_00426"/>
<evidence type="ECO:0000313" key="3">
    <source>
        <dbReference type="Proteomes" id="UP000008394"/>
    </source>
</evidence>
<dbReference type="Proteomes" id="UP000008394">
    <property type="component" value="Chromosome"/>
</dbReference>
<feature type="transmembrane region" description="Helical" evidence="1">
    <location>
        <begin position="64"/>
        <end position="81"/>
    </location>
</feature>
<accession>A0A806FGE9</accession>
<dbReference type="PIRSF" id="PIRSF037394">
    <property type="entry name" value="ABC_thiamine-permease_YkoE_prd"/>
    <property type="match status" value="1"/>
</dbReference>
<feature type="transmembrane region" description="Helical" evidence="1">
    <location>
        <begin position="24"/>
        <end position="44"/>
    </location>
</feature>
<name>A0A806FGE9_BIFAN</name>
<keyword evidence="1" id="KW-0812">Transmembrane</keyword>
<feature type="transmembrane region" description="Helical" evidence="1">
    <location>
        <begin position="111"/>
        <end position="130"/>
    </location>
</feature>
<reference evidence="2 3" key="1">
    <citation type="journal article" date="2011" name="J. Bacteriol.">
        <title>Genome Sequence of the Probiotic Strain Bifidobacterium animalis subsp. lactis CNCM I-2494.</title>
        <authorList>
            <person name="Chervaux C."/>
            <person name="Grimaldi C."/>
            <person name="Bolotin A."/>
            <person name="Quinquis B."/>
            <person name="Legrain-Raspaud S."/>
            <person name="van Hylckama Vlieg J.E."/>
            <person name="Denariaz G."/>
            <person name="Smokvina T."/>
        </authorList>
    </citation>
    <scope>NUCLEOTIDE SEQUENCE [LARGE SCALE GENOMIC DNA]</scope>
    <source>
        <strain evidence="2 3">CNCM I-2494</strain>
    </source>
</reference>
<keyword evidence="1" id="KW-0472">Membrane</keyword>
<evidence type="ECO:0000313" key="2">
    <source>
        <dbReference type="EMBL" id="AEK30157.1"/>
    </source>
</evidence>
<sequence length="212" mass="22877">MSFDISERHNMIYPSQASSRKWRVLDITVTSVIAVASGVVFWMWDWVCMAPLTLFENITPGFEGLLNGFWLFAGPLAAVIVRKPGAALYAETVAAFLELTLGNQWGVGGSLIVGLMQGLGAELAFALFAYKVWTNLVVLLSGALSGAMCGVYYWFTNPGWGMMRVSIYLGTSVVGGVIAAAACIALSRAIARTGALAQFAHWRVRDSEAKRA</sequence>
<dbReference type="Pfam" id="PF09819">
    <property type="entry name" value="ABC_cobalt"/>
    <property type="match status" value="1"/>
</dbReference>
<feature type="transmembrane region" description="Helical" evidence="1">
    <location>
        <begin position="167"/>
        <end position="186"/>
    </location>
</feature>
<dbReference type="EMBL" id="CP002915">
    <property type="protein sequence ID" value="AEK30157.1"/>
    <property type="molecule type" value="Genomic_DNA"/>
</dbReference>
<dbReference type="AlphaFoldDB" id="A0A806FGE9"/>
<proteinExistence type="predicted"/>
<feature type="transmembrane region" description="Helical" evidence="1">
    <location>
        <begin position="88"/>
        <end position="105"/>
    </location>
</feature>
<organism evidence="2 3">
    <name type="scientific">Bifidobacterium animalis subsp. lactis CNCM I-2494</name>
    <dbReference type="NCBI Taxonomy" id="1042403"/>
    <lineage>
        <taxon>Bacteria</taxon>
        <taxon>Bacillati</taxon>
        <taxon>Actinomycetota</taxon>
        <taxon>Actinomycetes</taxon>
        <taxon>Bifidobacteriales</taxon>
        <taxon>Bifidobacteriaceae</taxon>
        <taxon>Bifidobacterium</taxon>
    </lineage>
</organism>
<gene>
    <name evidence="2" type="ORF">BALAC2494_00426</name>
</gene>
<protein>
    <submittedName>
        <fullName evidence="2">Hydroxymethylpyrimidine transport system permease protein</fullName>
    </submittedName>
</protein>
<keyword evidence="1" id="KW-1133">Transmembrane helix</keyword>
<dbReference type="InterPro" id="IPR017195">
    <property type="entry name" value="ABC_thiamin-permease_prd"/>
</dbReference>
<feature type="transmembrane region" description="Helical" evidence="1">
    <location>
        <begin position="137"/>
        <end position="155"/>
    </location>
</feature>
<evidence type="ECO:0000256" key="1">
    <source>
        <dbReference type="SAM" id="Phobius"/>
    </source>
</evidence>